<feature type="binding site" evidence="8">
    <location>
        <position position="145"/>
    </location>
    <ligand>
        <name>Zn(2+)</name>
        <dbReference type="ChEBI" id="CHEBI:29105"/>
        <note>catalytic</note>
    </ligand>
</feature>
<dbReference type="WBParaSite" id="PTRK_0001708510.1">
    <property type="protein sequence ID" value="PTRK_0001708510.1"/>
    <property type="gene ID" value="PTRK_0001708510"/>
</dbReference>
<protein>
    <recommendedName>
        <fullName evidence="9">Metalloendopeptidase</fullName>
        <ecNumber evidence="9">3.4.24.-</ecNumber>
    </recommendedName>
</protein>
<feature type="binding site" evidence="8">
    <location>
        <position position="149"/>
    </location>
    <ligand>
        <name>Zn(2+)</name>
        <dbReference type="ChEBI" id="CHEBI:29105"/>
        <note>catalytic</note>
    </ligand>
</feature>
<keyword evidence="1" id="KW-0245">EGF-like domain</keyword>
<dbReference type="PRINTS" id="PR00480">
    <property type="entry name" value="ASTACIN"/>
</dbReference>
<evidence type="ECO:0000259" key="10">
    <source>
        <dbReference type="PROSITE" id="PS51864"/>
    </source>
</evidence>
<dbReference type="PANTHER" id="PTHR10127:SF780">
    <property type="entry name" value="METALLOENDOPEPTIDASE"/>
    <property type="match status" value="1"/>
</dbReference>
<evidence type="ECO:0000313" key="11">
    <source>
        <dbReference type="Proteomes" id="UP000038045"/>
    </source>
</evidence>
<evidence type="ECO:0000256" key="3">
    <source>
        <dbReference type="ARBA" id="ARBA00022723"/>
    </source>
</evidence>
<proteinExistence type="predicted"/>
<evidence type="ECO:0000313" key="12">
    <source>
        <dbReference type="WBParaSite" id="PTRK_0001708510.1"/>
    </source>
</evidence>
<organism evidence="11 12">
    <name type="scientific">Parastrongyloides trichosuri</name>
    <name type="common">Possum-specific nematode worm</name>
    <dbReference type="NCBI Taxonomy" id="131310"/>
    <lineage>
        <taxon>Eukaryota</taxon>
        <taxon>Metazoa</taxon>
        <taxon>Ecdysozoa</taxon>
        <taxon>Nematoda</taxon>
        <taxon>Chromadorea</taxon>
        <taxon>Rhabditida</taxon>
        <taxon>Tylenchina</taxon>
        <taxon>Panagrolaimomorpha</taxon>
        <taxon>Strongyloidoidea</taxon>
        <taxon>Strongyloididae</taxon>
        <taxon>Parastrongyloides</taxon>
    </lineage>
</organism>
<dbReference type="PROSITE" id="PS51864">
    <property type="entry name" value="ASTACIN"/>
    <property type="match status" value="1"/>
</dbReference>
<keyword evidence="6 8" id="KW-0482">Metalloprotease</keyword>
<dbReference type="InterPro" id="IPR024079">
    <property type="entry name" value="MetalloPept_cat_dom_sf"/>
</dbReference>
<dbReference type="SUPFAM" id="SSF55486">
    <property type="entry name" value="Metalloproteases ('zincins'), catalytic domain"/>
    <property type="match status" value="1"/>
</dbReference>
<keyword evidence="7" id="KW-1015">Disulfide bond</keyword>
<dbReference type="Proteomes" id="UP000038045">
    <property type="component" value="Unplaced"/>
</dbReference>
<comment type="cofactor">
    <cofactor evidence="8 9">
        <name>Zn(2+)</name>
        <dbReference type="ChEBI" id="CHEBI:29105"/>
    </cofactor>
    <text evidence="8 9">Binds 1 zinc ion per subunit.</text>
</comment>
<evidence type="ECO:0000256" key="4">
    <source>
        <dbReference type="ARBA" id="ARBA00022801"/>
    </source>
</evidence>
<feature type="binding site" evidence="8">
    <location>
        <position position="155"/>
    </location>
    <ligand>
        <name>Zn(2+)</name>
        <dbReference type="ChEBI" id="CHEBI:29105"/>
        <note>catalytic</note>
    </ligand>
</feature>
<dbReference type="AlphaFoldDB" id="A0A0N5A5S4"/>
<dbReference type="Pfam" id="PF01400">
    <property type="entry name" value="Astacin"/>
    <property type="match status" value="1"/>
</dbReference>
<dbReference type="SMART" id="SM00235">
    <property type="entry name" value="ZnMc"/>
    <property type="match status" value="1"/>
</dbReference>
<keyword evidence="5 8" id="KW-0862">Zinc</keyword>
<dbReference type="InterPro" id="IPR001506">
    <property type="entry name" value="Peptidase_M12A"/>
</dbReference>
<reference evidence="12" key="1">
    <citation type="submission" date="2017-02" db="UniProtKB">
        <authorList>
            <consortium name="WormBaseParasite"/>
        </authorList>
    </citation>
    <scope>IDENTIFICATION</scope>
</reference>
<keyword evidence="4 8" id="KW-0378">Hydrolase</keyword>
<dbReference type="InterPro" id="IPR035914">
    <property type="entry name" value="Sperma_CUB_dom_sf"/>
</dbReference>
<dbReference type="EC" id="3.4.24.-" evidence="9"/>
<keyword evidence="3 8" id="KW-0479">Metal-binding</keyword>
<evidence type="ECO:0000256" key="6">
    <source>
        <dbReference type="ARBA" id="ARBA00023049"/>
    </source>
</evidence>
<dbReference type="GO" id="GO:0004222">
    <property type="term" value="F:metalloendopeptidase activity"/>
    <property type="evidence" value="ECO:0007669"/>
    <property type="project" value="UniProtKB-UniRule"/>
</dbReference>
<sequence>MYLSRPFFIIEFIFIIYFYHVNNGYEVPEESKTCSGAIYVKENIFEDRTKRDIFINRWANWTKDIKYYIHKNVYRTKIISVFKYLMRETCLKFEESMEQKINESLIEFIFSTTTCSSEVGKWYNNSNTKTLLTDSCSHQFGTVGHEILHALGVGHEHQRYDRDKYLDIYRANIGEGSYDQIVEYSNNVTKRVYFDIPYDYGSIMHYRSHSHSKNNKNTMEAKYSKLYNKMMGHESIFSFNDVKLLNYYYCRKECLYSERVCKNGGYVIEPNCLQCKCPKEYEGDKCNFVKDRSFSCKLETLIPKENYTMFSSSGIKRCVYHIKATKRRRIKLFLKIVQTLEKDYCLSDTGLEVKYLNDKGTTGLCLCGSYKNIFIVSEGSEVLLTYTGLASYHNFVGEYKEIPKSSKEKNRICYEGECYQDPKERINEDESLEDEIIEEFKLKKYKTIKTTTIENVLKEYKTTTK</sequence>
<name>A0A0N5A5S4_PARTI</name>
<evidence type="ECO:0000256" key="9">
    <source>
        <dbReference type="RuleBase" id="RU361183"/>
    </source>
</evidence>
<evidence type="ECO:0000256" key="5">
    <source>
        <dbReference type="ARBA" id="ARBA00022833"/>
    </source>
</evidence>
<dbReference type="SUPFAM" id="SSF49854">
    <property type="entry name" value="Spermadhesin, CUB domain"/>
    <property type="match status" value="1"/>
</dbReference>
<dbReference type="GO" id="GO:0006508">
    <property type="term" value="P:proteolysis"/>
    <property type="evidence" value="ECO:0007669"/>
    <property type="project" value="UniProtKB-KW"/>
</dbReference>
<evidence type="ECO:0000256" key="8">
    <source>
        <dbReference type="PROSITE-ProRule" id="PRU01211"/>
    </source>
</evidence>
<dbReference type="GO" id="GO:0008270">
    <property type="term" value="F:zinc ion binding"/>
    <property type="evidence" value="ECO:0007669"/>
    <property type="project" value="UniProtKB-UniRule"/>
</dbReference>
<accession>A0A0N5A5S4</accession>
<keyword evidence="11" id="KW-1185">Reference proteome</keyword>
<dbReference type="PANTHER" id="PTHR10127">
    <property type="entry name" value="DISCOIDIN, CUB, EGF, LAMININ , AND ZINC METALLOPROTEASE DOMAIN CONTAINING"/>
    <property type="match status" value="1"/>
</dbReference>
<evidence type="ECO:0000256" key="2">
    <source>
        <dbReference type="ARBA" id="ARBA00022670"/>
    </source>
</evidence>
<keyword evidence="2 8" id="KW-0645">Protease</keyword>
<dbReference type="Gene3D" id="3.40.390.10">
    <property type="entry name" value="Collagenase (Catalytic Domain)"/>
    <property type="match status" value="1"/>
</dbReference>
<dbReference type="InterPro" id="IPR006026">
    <property type="entry name" value="Peptidase_Metallo"/>
</dbReference>
<feature type="domain" description="Peptidase M12A" evidence="10">
    <location>
        <begin position="48"/>
        <end position="251"/>
    </location>
</feature>
<comment type="caution">
    <text evidence="8">Lacks conserved residue(s) required for the propagation of feature annotation.</text>
</comment>
<evidence type="ECO:0000256" key="7">
    <source>
        <dbReference type="ARBA" id="ARBA00023157"/>
    </source>
</evidence>
<feature type="active site" evidence="8">
    <location>
        <position position="146"/>
    </location>
</feature>
<evidence type="ECO:0000256" key="1">
    <source>
        <dbReference type="ARBA" id="ARBA00022536"/>
    </source>
</evidence>